<dbReference type="Proteomes" id="UP000663823">
    <property type="component" value="Unassembled WGS sequence"/>
</dbReference>
<accession>A0A819WRK0</accession>
<dbReference type="EMBL" id="CAJNOT010009451">
    <property type="protein sequence ID" value="CAF1524982.1"/>
    <property type="molecule type" value="Genomic_DNA"/>
</dbReference>
<evidence type="ECO:0000313" key="1">
    <source>
        <dbReference type="EMBL" id="CAF1345766.1"/>
    </source>
</evidence>
<name>A0A819WRK0_9BILA</name>
<dbReference type="OrthoDB" id="8916073at2759"/>
<dbReference type="Proteomes" id="UP000663889">
    <property type="component" value="Unassembled WGS sequence"/>
</dbReference>
<dbReference type="EMBL" id="CAJNOU010008542">
    <property type="protein sequence ID" value="CAF1538670.1"/>
    <property type="molecule type" value="Genomic_DNA"/>
</dbReference>
<dbReference type="EMBL" id="CAJNOO010003595">
    <property type="protein sequence ID" value="CAF1345766.1"/>
    <property type="molecule type" value="Genomic_DNA"/>
</dbReference>
<dbReference type="EMBL" id="CAJOBD010021358">
    <property type="protein sequence ID" value="CAF4245638.1"/>
    <property type="molecule type" value="Genomic_DNA"/>
</dbReference>
<dbReference type="Proteomes" id="UP000663836">
    <property type="component" value="Unassembled WGS sequence"/>
</dbReference>
<dbReference type="Proteomes" id="UP000663864">
    <property type="component" value="Unassembled WGS sequence"/>
</dbReference>
<organism evidence="5 7">
    <name type="scientific">Rotaria sordida</name>
    <dbReference type="NCBI Taxonomy" id="392033"/>
    <lineage>
        <taxon>Eukaryota</taxon>
        <taxon>Metazoa</taxon>
        <taxon>Spiralia</taxon>
        <taxon>Gnathifera</taxon>
        <taxon>Rotifera</taxon>
        <taxon>Eurotatoria</taxon>
        <taxon>Bdelloidea</taxon>
        <taxon>Philodinida</taxon>
        <taxon>Philodinidae</taxon>
        <taxon>Rotaria</taxon>
    </lineage>
</organism>
<proteinExistence type="predicted"/>
<evidence type="ECO:0000313" key="7">
    <source>
        <dbReference type="Proteomes" id="UP000663874"/>
    </source>
</evidence>
<dbReference type="Proteomes" id="UP000663882">
    <property type="component" value="Unassembled WGS sequence"/>
</dbReference>
<dbReference type="EMBL" id="CAJOBE010011368">
    <property type="protein sequence ID" value="CAF4129372.1"/>
    <property type="molecule type" value="Genomic_DNA"/>
</dbReference>
<dbReference type="EMBL" id="CAJOAX010005197">
    <property type="protein sequence ID" value="CAF3938900.1"/>
    <property type="molecule type" value="Genomic_DNA"/>
</dbReference>
<comment type="caution">
    <text evidence="5">The sequence shown here is derived from an EMBL/GenBank/DDBJ whole genome shotgun (WGS) entry which is preliminary data.</text>
</comment>
<evidence type="ECO:0000313" key="2">
    <source>
        <dbReference type="EMBL" id="CAF1524982.1"/>
    </source>
</evidence>
<dbReference type="Proteomes" id="UP000663874">
    <property type="component" value="Unassembled WGS sequence"/>
</dbReference>
<evidence type="ECO:0000313" key="3">
    <source>
        <dbReference type="EMBL" id="CAF1538670.1"/>
    </source>
</evidence>
<evidence type="ECO:0000313" key="5">
    <source>
        <dbReference type="EMBL" id="CAF4129372.1"/>
    </source>
</evidence>
<reference evidence="5" key="1">
    <citation type="submission" date="2021-02" db="EMBL/GenBank/DDBJ databases">
        <authorList>
            <person name="Nowell W R."/>
        </authorList>
    </citation>
    <scope>NUCLEOTIDE SEQUENCE</scope>
</reference>
<sequence>MYNFSCTKAYNLLQTEQDIKQRWINAVRWLRDQLERQNHIPSNYSYYQSQGQTAKKACDLCSDKENDDIGSNSDEGDEN</sequence>
<evidence type="ECO:0000313" key="4">
    <source>
        <dbReference type="EMBL" id="CAF3938900.1"/>
    </source>
</evidence>
<protein>
    <submittedName>
        <fullName evidence="5">Uncharacterized protein</fullName>
    </submittedName>
</protein>
<gene>
    <name evidence="5" type="ORF">FNK824_LOCUS32668</name>
    <name evidence="6" type="ORF">JBS370_LOCUS38498</name>
    <name evidence="4" type="ORF">OTI717_LOCUS25756</name>
    <name evidence="1" type="ORF">RFH988_LOCUS32029</name>
    <name evidence="3" type="ORF">SEV965_LOCUS37992</name>
    <name evidence="2" type="ORF">ZHD862_LOCUS38526</name>
</gene>
<evidence type="ECO:0000313" key="6">
    <source>
        <dbReference type="EMBL" id="CAF4245638.1"/>
    </source>
</evidence>
<dbReference type="AlphaFoldDB" id="A0A819WRK0"/>